<accession>A0A7C9MUL9</accession>
<dbReference type="EMBL" id="WVUD01000007">
    <property type="protein sequence ID" value="MYL82794.1"/>
    <property type="molecule type" value="Genomic_DNA"/>
</dbReference>
<evidence type="ECO:0000313" key="1">
    <source>
        <dbReference type="EMBL" id="MYL82794.1"/>
    </source>
</evidence>
<dbReference type="Pfam" id="PF20213">
    <property type="entry name" value="DUF6573"/>
    <property type="match status" value="1"/>
</dbReference>
<keyword evidence="2" id="KW-1185">Reference proteome</keyword>
<dbReference type="Proteomes" id="UP000482487">
    <property type="component" value="Unassembled WGS sequence"/>
</dbReference>
<evidence type="ECO:0000313" key="2">
    <source>
        <dbReference type="Proteomes" id="UP000482487"/>
    </source>
</evidence>
<name>A0A7C9MUL9_9BACT</name>
<dbReference type="RefSeq" id="WP_160959667.1">
    <property type="nucleotide sequence ID" value="NZ_WVUD01000007.1"/>
</dbReference>
<dbReference type="AlphaFoldDB" id="A0A7C9MUL9"/>
<proteinExistence type="predicted"/>
<organism evidence="1 2">
    <name type="scientific">Solidesulfovibrio aerotolerans</name>
    <dbReference type="NCBI Taxonomy" id="295255"/>
    <lineage>
        <taxon>Bacteria</taxon>
        <taxon>Pseudomonadati</taxon>
        <taxon>Thermodesulfobacteriota</taxon>
        <taxon>Desulfovibrionia</taxon>
        <taxon>Desulfovibrionales</taxon>
        <taxon>Desulfovibrionaceae</taxon>
        <taxon>Solidesulfovibrio</taxon>
    </lineage>
</organism>
<gene>
    <name evidence="1" type="ORF">GTA51_06545</name>
</gene>
<reference evidence="1 2" key="1">
    <citation type="submission" date="2020-01" db="EMBL/GenBank/DDBJ databases">
        <title>Genome sequence of Desulfovibrio aerotolerans DSM 16695(T).</title>
        <authorList>
            <person name="Karnachuk O."/>
            <person name="Avakyan M."/>
            <person name="Mardanov A."/>
            <person name="Kadnikov V."/>
            <person name="Ravin N."/>
        </authorList>
    </citation>
    <scope>NUCLEOTIDE SEQUENCE [LARGE SCALE GENOMIC DNA]</scope>
    <source>
        <strain evidence="1 2">DSM 16695</strain>
    </source>
</reference>
<protein>
    <submittedName>
        <fullName evidence="1">Uncharacterized protein</fullName>
    </submittedName>
</protein>
<dbReference type="InterPro" id="IPR046480">
    <property type="entry name" value="DUF6573"/>
</dbReference>
<dbReference type="OrthoDB" id="4556966at2"/>
<sequence>MASDEDWNVVFEYSRAQAIADGVLINVTEQAKATGFKVHTVVTGTLYHGYVVPPAGLDGSFGQSVTGRLHDVLTLALFAARASKGTERVYFKVDFLMAPGKSETVDIIAHIGPGDTPAPVLTIMMPEDD</sequence>
<comment type="caution">
    <text evidence="1">The sequence shown here is derived from an EMBL/GenBank/DDBJ whole genome shotgun (WGS) entry which is preliminary data.</text>
</comment>